<reference evidence="2 3" key="1">
    <citation type="journal article" date="2016" name="Genome Biol. Evol.">
        <title>Gene Family Evolution Reflects Adaptation to Soil Environmental Stressors in the Genome of the Collembolan Orchesella cincta.</title>
        <authorList>
            <person name="Faddeeva-Vakhrusheva A."/>
            <person name="Derks M.F."/>
            <person name="Anvar S.Y."/>
            <person name="Agamennone V."/>
            <person name="Suring W."/>
            <person name="Smit S."/>
            <person name="van Straalen N.M."/>
            <person name="Roelofs D."/>
        </authorList>
    </citation>
    <scope>NUCLEOTIDE SEQUENCE [LARGE SCALE GENOMIC DNA]</scope>
    <source>
        <tissue evidence="2">Mixed pool</tissue>
    </source>
</reference>
<dbReference type="AlphaFoldDB" id="A0A1D2NKB9"/>
<dbReference type="Proteomes" id="UP000094527">
    <property type="component" value="Unassembled WGS sequence"/>
</dbReference>
<comment type="caution">
    <text evidence="2">The sequence shown here is derived from an EMBL/GenBank/DDBJ whole genome shotgun (WGS) entry which is preliminary data.</text>
</comment>
<evidence type="ECO:0000256" key="1">
    <source>
        <dbReference type="SAM" id="MobiDB-lite"/>
    </source>
</evidence>
<sequence length="38" mass="4297">MKYLHLEESFSSNRPLDSEPDVVDTVADDTFVQNGQVL</sequence>
<feature type="region of interest" description="Disordered" evidence="1">
    <location>
        <begin position="1"/>
        <end position="21"/>
    </location>
</feature>
<name>A0A1D2NKB9_ORCCI</name>
<organism evidence="2 3">
    <name type="scientific">Orchesella cincta</name>
    <name type="common">Springtail</name>
    <name type="synonym">Podura cincta</name>
    <dbReference type="NCBI Taxonomy" id="48709"/>
    <lineage>
        <taxon>Eukaryota</taxon>
        <taxon>Metazoa</taxon>
        <taxon>Ecdysozoa</taxon>
        <taxon>Arthropoda</taxon>
        <taxon>Hexapoda</taxon>
        <taxon>Collembola</taxon>
        <taxon>Entomobryomorpha</taxon>
        <taxon>Entomobryoidea</taxon>
        <taxon>Orchesellidae</taxon>
        <taxon>Orchesellinae</taxon>
        <taxon>Orchesella</taxon>
    </lineage>
</organism>
<gene>
    <name evidence="2" type="ORF">Ocin01_01295</name>
</gene>
<protein>
    <submittedName>
        <fullName evidence="2">Uncharacterized protein</fullName>
    </submittedName>
</protein>
<evidence type="ECO:0000313" key="3">
    <source>
        <dbReference type="Proteomes" id="UP000094527"/>
    </source>
</evidence>
<proteinExistence type="predicted"/>
<accession>A0A1D2NKB9</accession>
<evidence type="ECO:0000313" key="2">
    <source>
        <dbReference type="EMBL" id="ODN05416.1"/>
    </source>
</evidence>
<keyword evidence="3" id="KW-1185">Reference proteome</keyword>
<dbReference type="EMBL" id="LJIJ01000023">
    <property type="protein sequence ID" value="ODN05416.1"/>
    <property type="molecule type" value="Genomic_DNA"/>
</dbReference>